<comment type="caution">
    <text evidence="1">The sequence shown here is derived from an EMBL/GenBank/DDBJ whole genome shotgun (WGS) entry which is preliminary data.</text>
</comment>
<gene>
    <name evidence="1" type="ORF">F0L74_26090</name>
</gene>
<evidence type="ECO:0000313" key="2">
    <source>
        <dbReference type="Proteomes" id="UP000324611"/>
    </source>
</evidence>
<dbReference type="AlphaFoldDB" id="A0A5B2VL08"/>
<protein>
    <submittedName>
        <fullName evidence="1">Uncharacterized protein</fullName>
    </submittedName>
</protein>
<keyword evidence="2" id="KW-1185">Reference proteome</keyword>
<name>A0A5B2VL08_9BACT</name>
<dbReference type="Proteomes" id="UP000324611">
    <property type="component" value="Unassembled WGS sequence"/>
</dbReference>
<organism evidence="1 2">
    <name type="scientific">Chitinophaga agrisoli</name>
    <dbReference type="NCBI Taxonomy" id="2607653"/>
    <lineage>
        <taxon>Bacteria</taxon>
        <taxon>Pseudomonadati</taxon>
        <taxon>Bacteroidota</taxon>
        <taxon>Chitinophagia</taxon>
        <taxon>Chitinophagales</taxon>
        <taxon>Chitinophagaceae</taxon>
        <taxon>Chitinophaga</taxon>
    </lineage>
</organism>
<proteinExistence type="predicted"/>
<evidence type="ECO:0000313" key="1">
    <source>
        <dbReference type="EMBL" id="KAA2239665.1"/>
    </source>
</evidence>
<reference evidence="1 2" key="1">
    <citation type="submission" date="2019-09" db="EMBL/GenBank/DDBJ databases">
        <title>Chitinophaga ginsengihumi sp. nov., isolated from soil of ginseng rhizosphere.</title>
        <authorList>
            <person name="Lee J."/>
        </authorList>
    </citation>
    <scope>NUCLEOTIDE SEQUENCE [LARGE SCALE GENOMIC DNA]</scope>
    <source>
        <strain evidence="1 2">BN140078</strain>
    </source>
</reference>
<sequence>MSIPGTHNVLFNALKHHLGAIGHLIASCPVAELPQRLKVLGNSQMDLYLGRLSETDIARETILALAANGITSHTQYASWLQDHHGYRTIILSDHSAWILRAGKEEERYIHLHPGRYSPDSVRVKATVLKTAIALWIYLKHELITTIDLATLNRVRREVLDLSPIKELAESKHILQIIDILKSVNGQRD</sequence>
<dbReference type="EMBL" id="VUOC01000004">
    <property type="protein sequence ID" value="KAA2239665.1"/>
    <property type="molecule type" value="Genomic_DNA"/>
</dbReference>
<reference evidence="1 2" key="2">
    <citation type="submission" date="2019-09" db="EMBL/GenBank/DDBJ databases">
        <authorList>
            <person name="Jin C."/>
        </authorList>
    </citation>
    <scope>NUCLEOTIDE SEQUENCE [LARGE SCALE GENOMIC DNA]</scope>
    <source>
        <strain evidence="1 2">BN140078</strain>
    </source>
</reference>
<accession>A0A5B2VL08</accession>
<dbReference type="RefSeq" id="WP_149840844.1">
    <property type="nucleotide sequence ID" value="NZ_VUOC01000004.1"/>
</dbReference>